<dbReference type="Gene3D" id="1.10.490.50">
    <property type="entry name" value="Antibiotic binding domain of TipA-like multidrug resistance regulators"/>
    <property type="match status" value="1"/>
</dbReference>
<dbReference type="SUPFAM" id="SSF89082">
    <property type="entry name" value="Antibiotic binding domain of TipA-like multidrug resistance regulators"/>
    <property type="match status" value="1"/>
</dbReference>
<sequence length="127" mass="14800">MTLQDSASEYLEQCRQALTVEQTKSLAETKNWSHVDKTRTHIDWDVLYKKLTPLIDSSFPASPEVQAIITRHYSIASRFYLPSQKAYIGMALFYRDNPDMKVFHNAYHPKMVDFLGEAIFFYASRNL</sequence>
<gene>
    <name evidence="2" type="ORF">C5U62_21080</name>
</gene>
<evidence type="ECO:0000313" key="3">
    <source>
        <dbReference type="Proteomes" id="UP000244178"/>
    </source>
</evidence>
<organism evidence="2 3">
    <name type="scientific">Pseudomonas protegens</name>
    <dbReference type="NCBI Taxonomy" id="380021"/>
    <lineage>
        <taxon>Bacteria</taxon>
        <taxon>Pseudomonadati</taxon>
        <taxon>Pseudomonadota</taxon>
        <taxon>Gammaproteobacteria</taxon>
        <taxon>Pseudomonadales</taxon>
        <taxon>Pseudomonadaceae</taxon>
        <taxon>Pseudomonas</taxon>
    </lineage>
</organism>
<name>A0A2T6GG66_9PSED</name>
<dbReference type="InterPro" id="IPR036244">
    <property type="entry name" value="TipA-like_antibiotic-bd"/>
</dbReference>
<accession>A0A2T6GG66</accession>
<protein>
    <submittedName>
        <fullName evidence="2">Transcriptional regulator</fullName>
    </submittedName>
</protein>
<dbReference type="EMBL" id="PYJM01000005">
    <property type="protein sequence ID" value="PUA43142.1"/>
    <property type="molecule type" value="Genomic_DNA"/>
</dbReference>
<feature type="domain" description="TipAS antibiotic-recognition" evidence="1">
    <location>
        <begin position="23"/>
        <end position="122"/>
    </location>
</feature>
<dbReference type="InterPro" id="IPR012925">
    <property type="entry name" value="TipAS_dom"/>
</dbReference>
<reference evidence="2 3" key="1">
    <citation type="submission" date="2018-03" db="EMBL/GenBank/DDBJ databases">
        <title>Draft genome sequence of the plant growth promoting rhizobacterium Pseudomonas protegens strain BNJ-SS-45 isolated from wheat (Triticum aestivum) rhizosphere.</title>
        <authorList>
            <person name="Bajpai A."/>
            <person name="Shende K."/>
            <person name="Meena N."/>
            <person name="Upadhyayula S.R."/>
            <person name="Suravajhala P."/>
            <person name="Medicherla K.M."/>
            <person name="Johri B.N."/>
        </authorList>
    </citation>
    <scope>NUCLEOTIDE SEQUENCE [LARGE SCALE GENOMIC DNA]</scope>
    <source>
        <strain evidence="2 3">BNJ-SS-45</strain>
    </source>
</reference>
<comment type="caution">
    <text evidence="2">The sequence shown here is derived from an EMBL/GenBank/DDBJ whole genome shotgun (WGS) entry which is preliminary data.</text>
</comment>
<dbReference type="Pfam" id="PF07739">
    <property type="entry name" value="TipAS"/>
    <property type="match status" value="1"/>
</dbReference>
<evidence type="ECO:0000313" key="2">
    <source>
        <dbReference type="EMBL" id="PUA43142.1"/>
    </source>
</evidence>
<proteinExistence type="predicted"/>
<dbReference type="RefSeq" id="WP_108545482.1">
    <property type="nucleotide sequence ID" value="NZ_PYJM01000005.1"/>
</dbReference>
<dbReference type="Proteomes" id="UP000244178">
    <property type="component" value="Unassembled WGS sequence"/>
</dbReference>
<dbReference type="AlphaFoldDB" id="A0A2T6GG66"/>
<evidence type="ECO:0000259" key="1">
    <source>
        <dbReference type="Pfam" id="PF07739"/>
    </source>
</evidence>